<feature type="transmembrane region" description="Helical" evidence="8">
    <location>
        <begin position="148"/>
        <end position="172"/>
    </location>
</feature>
<feature type="domain" description="Casparian strip membrane protein" evidence="9">
    <location>
        <begin position="9"/>
        <end position="158"/>
    </location>
</feature>
<evidence type="ECO:0000256" key="2">
    <source>
        <dbReference type="ARBA" id="ARBA00007651"/>
    </source>
</evidence>
<sequence length="190" mass="20969">MEAFREARGEIYLRVSAILVLVLTALLVAFDSQTKVILYALTKKATYHDLEALKILVSVTSAAAVLNLLQICKLIFFVPTFSGGKSNGHYLLYLAWLCFLLDQVGMYVTFAVNSAAVEAATIALNGVKAMLWMKVCNKFTRFCVQMGVALLCGYVASLVMAIISCVSAYNLFRLYSSSSFLRLKPRPLIN</sequence>
<keyword evidence="4 8" id="KW-1003">Cell membrane</keyword>
<keyword evidence="5 8" id="KW-0812">Transmembrane</keyword>
<dbReference type="PANTHER" id="PTHR33573">
    <property type="entry name" value="CASP-LIKE PROTEIN 4A4"/>
    <property type="match status" value="1"/>
</dbReference>
<comment type="caution">
    <text evidence="10">The sequence shown here is derived from an EMBL/GenBank/DDBJ whole genome shotgun (WGS) entry which is preliminary data.</text>
</comment>
<protein>
    <recommendedName>
        <fullName evidence="8">CASP-like protein</fullName>
    </recommendedName>
</protein>
<evidence type="ECO:0000256" key="5">
    <source>
        <dbReference type="ARBA" id="ARBA00022692"/>
    </source>
</evidence>
<feature type="transmembrane region" description="Helical" evidence="8">
    <location>
        <begin position="90"/>
        <end position="110"/>
    </location>
</feature>
<feature type="transmembrane region" description="Helical" evidence="8">
    <location>
        <begin position="12"/>
        <end position="30"/>
    </location>
</feature>
<proteinExistence type="inferred from homology"/>
<comment type="subunit">
    <text evidence="3 8">Homodimer and heterodimers.</text>
</comment>
<evidence type="ECO:0000256" key="1">
    <source>
        <dbReference type="ARBA" id="ARBA00004651"/>
    </source>
</evidence>
<evidence type="ECO:0000313" key="10">
    <source>
        <dbReference type="EMBL" id="KAK4265460.1"/>
    </source>
</evidence>
<evidence type="ECO:0000256" key="6">
    <source>
        <dbReference type="ARBA" id="ARBA00022989"/>
    </source>
</evidence>
<keyword evidence="11" id="KW-1185">Reference proteome</keyword>
<dbReference type="PANTHER" id="PTHR33573:SF30">
    <property type="entry name" value="CASP-LIKE PROTEIN 2C1-RELATED"/>
    <property type="match status" value="1"/>
</dbReference>
<evidence type="ECO:0000256" key="7">
    <source>
        <dbReference type="ARBA" id="ARBA00023136"/>
    </source>
</evidence>
<dbReference type="Pfam" id="PF04535">
    <property type="entry name" value="CASP_dom"/>
    <property type="match status" value="1"/>
</dbReference>
<dbReference type="EMBL" id="JAWXYG010000008">
    <property type="protein sequence ID" value="KAK4265460.1"/>
    <property type="molecule type" value="Genomic_DNA"/>
</dbReference>
<dbReference type="InterPro" id="IPR006459">
    <property type="entry name" value="CASP/CASPL"/>
</dbReference>
<gene>
    <name evidence="10" type="ORF">QN277_026511</name>
</gene>
<dbReference type="AlphaFoldDB" id="A0AAE1K6Q8"/>
<keyword evidence="7 8" id="KW-0472">Membrane</keyword>
<keyword evidence="6 8" id="KW-1133">Transmembrane helix</keyword>
<dbReference type="GO" id="GO:0005886">
    <property type="term" value="C:plasma membrane"/>
    <property type="evidence" value="ECO:0007669"/>
    <property type="project" value="UniProtKB-SubCell"/>
</dbReference>
<evidence type="ECO:0000259" key="9">
    <source>
        <dbReference type="Pfam" id="PF04535"/>
    </source>
</evidence>
<evidence type="ECO:0000256" key="3">
    <source>
        <dbReference type="ARBA" id="ARBA00011489"/>
    </source>
</evidence>
<accession>A0AAE1K6Q8</accession>
<evidence type="ECO:0000256" key="4">
    <source>
        <dbReference type="ARBA" id="ARBA00022475"/>
    </source>
</evidence>
<comment type="subcellular location">
    <subcellularLocation>
        <location evidence="1 8">Cell membrane</location>
        <topology evidence="1 8">Multi-pass membrane protein</topology>
    </subcellularLocation>
</comment>
<feature type="transmembrane region" description="Helical" evidence="8">
    <location>
        <begin position="55"/>
        <end position="78"/>
    </location>
</feature>
<evidence type="ECO:0000313" key="11">
    <source>
        <dbReference type="Proteomes" id="UP001293593"/>
    </source>
</evidence>
<comment type="similarity">
    <text evidence="2 8">Belongs to the Casparian strip membrane proteins (CASP) family.</text>
</comment>
<reference evidence="10" key="1">
    <citation type="submission" date="2023-10" db="EMBL/GenBank/DDBJ databases">
        <title>Chromosome-level genome of the transformable northern wattle, Acacia crassicarpa.</title>
        <authorList>
            <person name="Massaro I."/>
            <person name="Sinha N.R."/>
            <person name="Poethig S."/>
            <person name="Leichty A.R."/>
        </authorList>
    </citation>
    <scope>NUCLEOTIDE SEQUENCE</scope>
    <source>
        <strain evidence="10">Acra3RX</strain>
        <tissue evidence="10">Leaf</tissue>
    </source>
</reference>
<name>A0AAE1K6Q8_9FABA</name>
<dbReference type="InterPro" id="IPR006702">
    <property type="entry name" value="CASP_dom"/>
</dbReference>
<dbReference type="Proteomes" id="UP001293593">
    <property type="component" value="Unassembled WGS sequence"/>
</dbReference>
<organism evidence="10 11">
    <name type="scientific">Acacia crassicarpa</name>
    <name type="common">northern wattle</name>
    <dbReference type="NCBI Taxonomy" id="499986"/>
    <lineage>
        <taxon>Eukaryota</taxon>
        <taxon>Viridiplantae</taxon>
        <taxon>Streptophyta</taxon>
        <taxon>Embryophyta</taxon>
        <taxon>Tracheophyta</taxon>
        <taxon>Spermatophyta</taxon>
        <taxon>Magnoliopsida</taxon>
        <taxon>eudicotyledons</taxon>
        <taxon>Gunneridae</taxon>
        <taxon>Pentapetalae</taxon>
        <taxon>rosids</taxon>
        <taxon>fabids</taxon>
        <taxon>Fabales</taxon>
        <taxon>Fabaceae</taxon>
        <taxon>Caesalpinioideae</taxon>
        <taxon>mimosoid clade</taxon>
        <taxon>Acacieae</taxon>
        <taxon>Acacia</taxon>
    </lineage>
</organism>
<evidence type="ECO:0000256" key="8">
    <source>
        <dbReference type="RuleBase" id="RU361233"/>
    </source>
</evidence>
<dbReference type="NCBIfam" id="TIGR01569">
    <property type="entry name" value="A_tha_TIGR01569"/>
    <property type="match status" value="1"/>
</dbReference>